<organism evidence="1 2">
    <name type="scientific">Streblomastix strix</name>
    <dbReference type="NCBI Taxonomy" id="222440"/>
    <lineage>
        <taxon>Eukaryota</taxon>
        <taxon>Metamonada</taxon>
        <taxon>Preaxostyla</taxon>
        <taxon>Oxymonadida</taxon>
        <taxon>Streblomastigidae</taxon>
        <taxon>Streblomastix</taxon>
    </lineage>
</organism>
<dbReference type="AlphaFoldDB" id="A0A5J4T8P8"/>
<accession>A0A5J4T8P8</accession>
<evidence type="ECO:0000313" key="2">
    <source>
        <dbReference type="Proteomes" id="UP000324800"/>
    </source>
</evidence>
<comment type="caution">
    <text evidence="1">The sequence shown here is derived from an EMBL/GenBank/DDBJ whole genome shotgun (WGS) entry which is preliminary data.</text>
</comment>
<protein>
    <submittedName>
        <fullName evidence="1">Uncharacterized protein</fullName>
    </submittedName>
</protein>
<dbReference type="Proteomes" id="UP000324800">
    <property type="component" value="Unassembled WGS sequence"/>
</dbReference>
<gene>
    <name evidence="1" type="ORF">EZS28_050141</name>
</gene>
<feature type="non-terminal residue" evidence="1">
    <location>
        <position position="234"/>
    </location>
</feature>
<dbReference type="EMBL" id="SNRW01036498">
    <property type="protein sequence ID" value="KAA6354332.1"/>
    <property type="molecule type" value="Genomic_DNA"/>
</dbReference>
<name>A0A5J4T8P8_9EUKA</name>
<reference evidence="1 2" key="1">
    <citation type="submission" date="2019-03" db="EMBL/GenBank/DDBJ databases">
        <title>Single cell metagenomics reveals metabolic interactions within the superorganism composed of flagellate Streblomastix strix and complex community of Bacteroidetes bacteria on its surface.</title>
        <authorList>
            <person name="Treitli S.C."/>
            <person name="Kolisko M."/>
            <person name="Husnik F."/>
            <person name="Keeling P."/>
            <person name="Hampl V."/>
        </authorList>
    </citation>
    <scope>NUCLEOTIDE SEQUENCE [LARGE SCALE GENOMIC DNA]</scope>
    <source>
        <strain evidence="1">ST1C</strain>
    </source>
</reference>
<sequence>MQGQIRSLSLSFAPTYENSLKKKPKTIYCRQNTTFWDWWKRLPQTKELQINFLLRVWVEKISELTNEAIGVIRDKYLVGIDHEGGLNAEEMNDKNIEILCTKIEGATKDNVFQYLDNLLFDEIELQLDRYMVKNFDNPFNYLFEAEKIAKKYKMTSAYLRKYERKADAVLREKYEKKGLSMKGLSFDNYGYVRFDATDKTAVFSHEQVKQLGKLLGVNWTFALSLLGKELLAEV</sequence>
<evidence type="ECO:0000313" key="1">
    <source>
        <dbReference type="EMBL" id="KAA6354332.1"/>
    </source>
</evidence>
<proteinExistence type="predicted"/>